<proteinExistence type="predicted"/>
<dbReference type="EMBL" id="JAMSHJ010000004">
    <property type="protein sequence ID" value="KAI5417238.1"/>
    <property type="molecule type" value="Genomic_DNA"/>
</dbReference>
<gene>
    <name evidence="4" type="ORF">KIW84_042022</name>
</gene>
<keyword evidence="1 3" id="KW-0853">WD repeat</keyword>
<feature type="repeat" description="WD" evidence="3">
    <location>
        <begin position="128"/>
        <end position="161"/>
    </location>
</feature>
<reference evidence="4 5" key="1">
    <citation type="journal article" date="2022" name="Nat. Genet.">
        <title>Improved pea reference genome and pan-genome highlight genomic features and evolutionary characteristics.</title>
        <authorList>
            <person name="Yang T."/>
            <person name="Liu R."/>
            <person name="Luo Y."/>
            <person name="Hu S."/>
            <person name="Wang D."/>
            <person name="Wang C."/>
            <person name="Pandey M.K."/>
            <person name="Ge S."/>
            <person name="Xu Q."/>
            <person name="Li N."/>
            <person name="Li G."/>
            <person name="Huang Y."/>
            <person name="Saxena R.K."/>
            <person name="Ji Y."/>
            <person name="Li M."/>
            <person name="Yan X."/>
            <person name="He Y."/>
            <person name="Liu Y."/>
            <person name="Wang X."/>
            <person name="Xiang C."/>
            <person name="Varshney R.K."/>
            <person name="Ding H."/>
            <person name="Gao S."/>
            <person name="Zong X."/>
        </authorList>
    </citation>
    <scope>NUCLEOTIDE SEQUENCE [LARGE SCALE GENOMIC DNA]</scope>
    <source>
        <strain evidence="4 5">cv. Zhongwan 6</strain>
    </source>
</reference>
<dbReference type="GO" id="GO:0120330">
    <property type="term" value="C:rixosome complex"/>
    <property type="evidence" value="ECO:0007669"/>
    <property type="project" value="TreeGrafter"/>
</dbReference>
<evidence type="ECO:0000313" key="4">
    <source>
        <dbReference type="EMBL" id="KAI5417238.1"/>
    </source>
</evidence>
<dbReference type="PANTHER" id="PTHR18763:SF4">
    <property type="entry name" value="PROTEIN ROOT INITIATION DEFECTIVE 3-LIKE"/>
    <property type="match status" value="1"/>
</dbReference>
<evidence type="ECO:0000256" key="1">
    <source>
        <dbReference type="ARBA" id="ARBA00022574"/>
    </source>
</evidence>
<feature type="repeat" description="WD" evidence="3">
    <location>
        <begin position="276"/>
        <end position="315"/>
    </location>
</feature>
<dbReference type="Gene3D" id="2.130.10.10">
    <property type="entry name" value="YVTN repeat-like/Quinoprotein amine dehydrogenase"/>
    <property type="match status" value="2"/>
</dbReference>
<evidence type="ECO:0000256" key="2">
    <source>
        <dbReference type="ARBA" id="ARBA00022737"/>
    </source>
</evidence>
<dbReference type="Pfam" id="PF00400">
    <property type="entry name" value="WD40"/>
    <property type="match status" value="3"/>
</dbReference>
<dbReference type="PANTHER" id="PTHR18763">
    <property type="entry name" value="WD-REPEAT PROTEIN 18"/>
    <property type="match status" value="1"/>
</dbReference>
<dbReference type="InterPro" id="IPR045227">
    <property type="entry name" value="WDR18/Ipi3/RID3"/>
</dbReference>
<dbReference type="Proteomes" id="UP001058974">
    <property type="component" value="Chromosome 4"/>
</dbReference>
<dbReference type="InterPro" id="IPR020472">
    <property type="entry name" value="WD40_PAC1"/>
</dbReference>
<keyword evidence="5" id="KW-1185">Reference proteome</keyword>
<evidence type="ECO:0008006" key="6">
    <source>
        <dbReference type="Google" id="ProtNLM"/>
    </source>
</evidence>
<evidence type="ECO:0000313" key="5">
    <source>
        <dbReference type="Proteomes" id="UP001058974"/>
    </source>
</evidence>
<feature type="repeat" description="WD" evidence="3">
    <location>
        <begin position="180"/>
        <end position="223"/>
    </location>
</feature>
<dbReference type="PRINTS" id="PR00320">
    <property type="entry name" value="GPROTEINBRPT"/>
</dbReference>
<dbReference type="InterPro" id="IPR019775">
    <property type="entry name" value="WD40_repeat_CS"/>
</dbReference>
<keyword evidence="2" id="KW-0677">Repeat</keyword>
<dbReference type="SMART" id="SM00320">
    <property type="entry name" value="WD40"/>
    <property type="match status" value="5"/>
</dbReference>
<protein>
    <recommendedName>
        <fullName evidence="6">Protein ROOT INITIATION DEFECTIVE 3-like</fullName>
    </recommendedName>
</protein>
<dbReference type="InterPro" id="IPR015943">
    <property type="entry name" value="WD40/YVTN_repeat-like_dom_sf"/>
</dbReference>
<comment type="caution">
    <text evidence="4">The sequence shown here is derived from an EMBL/GenBank/DDBJ whole genome shotgun (WGS) entry which is preliminary data.</text>
</comment>
<dbReference type="GO" id="GO:0006261">
    <property type="term" value="P:DNA-templated DNA replication"/>
    <property type="evidence" value="ECO:0007669"/>
    <property type="project" value="TreeGrafter"/>
</dbReference>
<dbReference type="SUPFAM" id="SSF50998">
    <property type="entry name" value="Quinoprotein alcohol dehydrogenase-like"/>
    <property type="match status" value="1"/>
</dbReference>
<dbReference type="PROSITE" id="PS50294">
    <property type="entry name" value="WD_REPEATS_REGION"/>
    <property type="match status" value="1"/>
</dbReference>
<dbReference type="GO" id="GO:0005656">
    <property type="term" value="C:nuclear pre-replicative complex"/>
    <property type="evidence" value="ECO:0007669"/>
    <property type="project" value="TreeGrafter"/>
</dbReference>
<name>A0A9D4X9W0_PEA</name>
<dbReference type="InterPro" id="IPR011047">
    <property type="entry name" value="Quinoprotein_ADH-like_sf"/>
</dbReference>
<evidence type="ECO:0000256" key="3">
    <source>
        <dbReference type="PROSITE-ProRule" id="PRU00221"/>
    </source>
</evidence>
<accession>A0A9D4X9W0</accession>
<dbReference type="GO" id="GO:0006364">
    <property type="term" value="P:rRNA processing"/>
    <property type="evidence" value="ECO:0007669"/>
    <property type="project" value="TreeGrafter"/>
</dbReference>
<dbReference type="AlphaFoldDB" id="A0A9D4X9W0"/>
<organism evidence="4 5">
    <name type="scientific">Pisum sativum</name>
    <name type="common">Garden pea</name>
    <name type="synonym">Lathyrus oleraceus</name>
    <dbReference type="NCBI Taxonomy" id="3888"/>
    <lineage>
        <taxon>Eukaryota</taxon>
        <taxon>Viridiplantae</taxon>
        <taxon>Streptophyta</taxon>
        <taxon>Embryophyta</taxon>
        <taxon>Tracheophyta</taxon>
        <taxon>Spermatophyta</taxon>
        <taxon>Magnoliopsida</taxon>
        <taxon>eudicotyledons</taxon>
        <taxon>Gunneridae</taxon>
        <taxon>Pentapetalae</taxon>
        <taxon>rosids</taxon>
        <taxon>fabids</taxon>
        <taxon>Fabales</taxon>
        <taxon>Fabaceae</taxon>
        <taxon>Papilionoideae</taxon>
        <taxon>50 kb inversion clade</taxon>
        <taxon>NPAAA clade</taxon>
        <taxon>Hologalegina</taxon>
        <taxon>IRL clade</taxon>
        <taxon>Fabeae</taxon>
        <taxon>Lathyrus</taxon>
    </lineage>
</organism>
<dbReference type="PROSITE" id="PS50082">
    <property type="entry name" value="WD_REPEATS_2"/>
    <property type="match status" value="3"/>
</dbReference>
<sequence length="503" mass="55866">MNMVQVVEEREALVACSDQSMRIGVTIWDMETGEKMFHIPTCCSPPLGLLCLRNQFLVASQLNKHGSIGGGSIVVWPLNKPHQPIMNNTVEAIGPLSCTKDGIYLVGGGLSGNAYIWNVINGKLLKTWTAHYKSLKHIIFSNDDSLLVSGSADGMLCVWSMIRLLDVEESESWNPLLHHLPGHMSSITGLLATPCNGYSFIISSALDGTCKVWDFMTGKLVQTQGYPLAITCITLHQVESLLFCGAENGTIFVNKLDIGLEEGLNSIIRGNQSHELKGHSGAIIAMTSSRTGLISSSEDCTICIWNVINRTITRRFNLEKAAKVTNLVVILRSSILSTLNHTRGSNQYNVSPLGKSPLQINGHNETTSLHSLCRLFQEKQTYIDLRSTGLLRQNISDSQKTHVSMAMTLQMKVDRNIENRSWATKMAKHVMVINRQMKSRLLDLIHRRLFCTNKINLQKTGMMNMIGMMSRKQRQGIKKSFKMEQGNESESALEAKTLVKFTG</sequence>
<dbReference type="InterPro" id="IPR001680">
    <property type="entry name" value="WD40_rpt"/>
</dbReference>
<dbReference type="PROSITE" id="PS00678">
    <property type="entry name" value="WD_REPEATS_1"/>
    <property type="match status" value="2"/>
</dbReference>
<dbReference type="OrthoDB" id="756370at2759"/>
<dbReference type="Gramene" id="Psat04G0202200-T1">
    <property type="protein sequence ID" value="KAI5417238.1"/>
    <property type="gene ID" value="KIW84_042022"/>
</dbReference>